<comment type="caution">
    <text evidence="1">The sequence shown here is derived from an EMBL/GenBank/DDBJ whole genome shotgun (WGS) entry which is preliminary data.</text>
</comment>
<proteinExistence type="predicted"/>
<evidence type="ECO:0000313" key="1">
    <source>
        <dbReference type="EMBL" id="KAK8565258.1"/>
    </source>
</evidence>
<sequence length="103" mass="11590">MVEVERIAVQVITEAHAASLQPRSLSLRPLRLHLPNKLFQPHKFDTIPMEKQKESKVGFGVIEKRMAFIRKSDSSGAERKGKGVPSFSKASVSLYPTKILEIF</sequence>
<organism evidence="1 2">
    <name type="scientific">Hibiscus sabdariffa</name>
    <name type="common">roselle</name>
    <dbReference type="NCBI Taxonomy" id="183260"/>
    <lineage>
        <taxon>Eukaryota</taxon>
        <taxon>Viridiplantae</taxon>
        <taxon>Streptophyta</taxon>
        <taxon>Embryophyta</taxon>
        <taxon>Tracheophyta</taxon>
        <taxon>Spermatophyta</taxon>
        <taxon>Magnoliopsida</taxon>
        <taxon>eudicotyledons</taxon>
        <taxon>Gunneridae</taxon>
        <taxon>Pentapetalae</taxon>
        <taxon>rosids</taxon>
        <taxon>malvids</taxon>
        <taxon>Malvales</taxon>
        <taxon>Malvaceae</taxon>
        <taxon>Malvoideae</taxon>
        <taxon>Hibiscus</taxon>
    </lineage>
</organism>
<dbReference type="Proteomes" id="UP001472677">
    <property type="component" value="Unassembled WGS sequence"/>
</dbReference>
<keyword evidence="2" id="KW-1185">Reference proteome</keyword>
<reference evidence="1 2" key="1">
    <citation type="journal article" date="2024" name="G3 (Bethesda)">
        <title>Genome assembly of Hibiscus sabdariffa L. provides insights into metabolisms of medicinal natural products.</title>
        <authorList>
            <person name="Kim T."/>
        </authorList>
    </citation>
    <scope>NUCLEOTIDE SEQUENCE [LARGE SCALE GENOMIC DNA]</scope>
    <source>
        <strain evidence="1">TK-2024</strain>
        <tissue evidence="1">Old leaves</tissue>
    </source>
</reference>
<evidence type="ECO:0000313" key="2">
    <source>
        <dbReference type="Proteomes" id="UP001472677"/>
    </source>
</evidence>
<dbReference type="EMBL" id="JBBPBM010000010">
    <property type="protein sequence ID" value="KAK8565258.1"/>
    <property type="molecule type" value="Genomic_DNA"/>
</dbReference>
<accession>A0ABR2ETB1</accession>
<name>A0ABR2ETB1_9ROSI</name>
<protein>
    <submittedName>
        <fullName evidence="1">Uncharacterized protein</fullName>
    </submittedName>
</protein>
<gene>
    <name evidence="1" type="ORF">V6N12_058825</name>
</gene>